<dbReference type="InterPro" id="IPR020845">
    <property type="entry name" value="AMP-binding_CS"/>
</dbReference>
<organism evidence="3 4">
    <name type="scientific">Oceanipulchritudo coccoides</name>
    <dbReference type="NCBI Taxonomy" id="2706888"/>
    <lineage>
        <taxon>Bacteria</taxon>
        <taxon>Pseudomonadati</taxon>
        <taxon>Verrucomicrobiota</taxon>
        <taxon>Opitutia</taxon>
        <taxon>Puniceicoccales</taxon>
        <taxon>Oceanipulchritudinaceae</taxon>
        <taxon>Oceanipulchritudo</taxon>
    </lineage>
</organism>
<dbReference type="InterPro" id="IPR050237">
    <property type="entry name" value="ATP-dep_AMP-bd_enzyme"/>
</dbReference>
<dbReference type="Gene3D" id="3.30.300.30">
    <property type="match status" value="1"/>
</dbReference>
<accession>A0A6B2LZP8</accession>
<comment type="caution">
    <text evidence="3">The sequence shown here is derived from an EMBL/GenBank/DDBJ whole genome shotgun (WGS) entry which is preliminary data.</text>
</comment>
<dbReference type="InterPro" id="IPR045851">
    <property type="entry name" value="AMP-bd_C_sf"/>
</dbReference>
<dbReference type="CDD" id="cd04433">
    <property type="entry name" value="AFD_class_I"/>
    <property type="match status" value="1"/>
</dbReference>
<dbReference type="PANTHER" id="PTHR43767:SF1">
    <property type="entry name" value="NONRIBOSOMAL PEPTIDE SYNTHASE PES1 (EUROFUNG)-RELATED"/>
    <property type="match status" value="1"/>
</dbReference>
<dbReference type="SUPFAM" id="SSF56801">
    <property type="entry name" value="Acetyl-CoA synthetase-like"/>
    <property type="match status" value="1"/>
</dbReference>
<evidence type="ECO:0000259" key="1">
    <source>
        <dbReference type="Pfam" id="PF00501"/>
    </source>
</evidence>
<dbReference type="InterPro" id="IPR000873">
    <property type="entry name" value="AMP-dep_synth/lig_dom"/>
</dbReference>
<dbReference type="RefSeq" id="WP_163962719.1">
    <property type="nucleotide sequence ID" value="NZ_JAAGNX010000001.1"/>
</dbReference>
<feature type="domain" description="AMP-dependent synthetase/ligase" evidence="1">
    <location>
        <begin position="87"/>
        <end position="242"/>
    </location>
</feature>
<dbReference type="PROSITE" id="PS00455">
    <property type="entry name" value="AMP_BINDING"/>
    <property type="match status" value="1"/>
</dbReference>
<dbReference type="Gene3D" id="3.40.50.12780">
    <property type="entry name" value="N-terminal domain of ligase-like"/>
    <property type="match status" value="1"/>
</dbReference>
<proteinExistence type="predicted"/>
<dbReference type="InterPro" id="IPR042099">
    <property type="entry name" value="ANL_N_sf"/>
</dbReference>
<evidence type="ECO:0000259" key="2">
    <source>
        <dbReference type="Pfam" id="PF13193"/>
    </source>
</evidence>
<dbReference type="InterPro" id="IPR025110">
    <property type="entry name" value="AMP-bd_C"/>
</dbReference>
<keyword evidence="4" id="KW-1185">Reference proteome</keyword>
<name>A0A6B2LZP8_9BACT</name>
<protein>
    <submittedName>
        <fullName evidence="3">Long-chain fatty acid--CoA ligase</fullName>
    </submittedName>
</protein>
<dbReference type="EMBL" id="JAAGNX010000001">
    <property type="protein sequence ID" value="NDV61622.1"/>
    <property type="molecule type" value="Genomic_DNA"/>
</dbReference>
<dbReference type="PANTHER" id="PTHR43767">
    <property type="entry name" value="LONG-CHAIN-FATTY-ACID--COA LIGASE"/>
    <property type="match status" value="1"/>
</dbReference>
<dbReference type="Pfam" id="PF13193">
    <property type="entry name" value="AMP-binding_C"/>
    <property type="match status" value="1"/>
</dbReference>
<dbReference type="Pfam" id="PF00501">
    <property type="entry name" value="AMP-binding"/>
    <property type="match status" value="1"/>
</dbReference>
<dbReference type="GO" id="GO:0016878">
    <property type="term" value="F:acid-thiol ligase activity"/>
    <property type="evidence" value="ECO:0007669"/>
    <property type="project" value="UniProtKB-ARBA"/>
</dbReference>
<sequence length="413" mass="44817">MIDLQKIVAAYGDRCLFAGPRQSIDYRTFLELVEARSKALSDSSSQPIHFHRLEWRADSFADLLARFLAGQSVVLGNSSTLSGFELFAASAPLLILKTGGTTGEPRHVVHSVNTLLTPYALEERPQNRLLVLYAADHIAGIDAFFQALHRGSTLVIPSSMNAKALASCIEEQSVQVLPATPTFLQFLLLSGELEGRDLSSVTTIPHGAEPMPAALRQRISAHFPNARLLQRFGMTELGALPVRADPEYPDAMFLDEPGYDWKVEDGELLIKSPTRMLGTLEEGLADPESVWHRTGDLAEKTPNGSIRVLGRREALINIGGTKVVPEVVEAMILEQPGVRDAAVSAIPNPLTGQALCAKVIFAGEPDVQGLMKALRQASREKALSLAHVPTRIEAVTELAKTAVGKRLRQQGKA</sequence>
<gene>
    <name evidence="3" type="ORF">G0Q06_04085</name>
</gene>
<reference evidence="3 4" key="1">
    <citation type="submission" date="2020-02" db="EMBL/GenBank/DDBJ databases">
        <title>Albibacoteraceae fam. nov., the first described family within the subdivision 4 Verrucomicrobia.</title>
        <authorList>
            <person name="Xi F."/>
        </authorList>
    </citation>
    <scope>NUCLEOTIDE SEQUENCE [LARGE SCALE GENOMIC DNA]</scope>
    <source>
        <strain evidence="3 4">CK1056</strain>
    </source>
</reference>
<dbReference type="AlphaFoldDB" id="A0A6B2LZP8"/>
<keyword evidence="3" id="KW-0436">Ligase</keyword>
<evidence type="ECO:0000313" key="3">
    <source>
        <dbReference type="EMBL" id="NDV61622.1"/>
    </source>
</evidence>
<evidence type="ECO:0000313" key="4">
    <source>
        <dbReference type="Proteomes" id="UP000478417"/>
    </source>
</evidence>
<dbReference type="Proteomes" id="UP000478417">
    <property type="component" value="Unassembled WGS sequence"/>
</dbReference>
<feature type="domain" description="AMP-binding enzyme C-terminal" evidence="2">
    <location>
        <begin position="328"/>
        <end position="405"/>
    </location>
</feature>